<evidence type="ECO:0000259" key="2">
    <source>
        <dbReference type="Pfam" id="PF07995"/>
    </source>
</evidence>
<evidence type="ECO:0000313" key="3">
    <source>
        <dbReference type="EMBL" id="KGO32468.1"/>
    </source>
</evidence>
<name>A0ABR4XSK0_9LACO</name>
<proteinExistence type="predicted"/>
<feature type="domain" description="Glucose/Sorbosone dehydrogenase" evidence="2">
    <location>
        <begin position="63"/>
        <end position="358"/>
    </location>
</feature>
<keyword evidence="1" id="KW-0812">Transmembrane</keyword>
<dbReference type="InterPro" id="IPR011042">
    <property type="entry name" value="6-blade_b-propeller_TolB-like"/>
</dbReference>
<keyword evidence="1" id="KW-0472">Membrane</keyword>
<dbReference type="PANTHER" id="PTHR19328">
    <property type="entry name" value="HEDGEHOG-INTERACTING PROTEIN"/>
    <property type="match status" value="1"/>
</dbReference>
<dbReference type="Proteomes" id="UP000030023">
    <property type="component" value="Unassembled WGS sequence"/>
</dbReference>
<dbReference type="PANTHER" id="PTHR19328:SF13">
    <property type="entry name" value="HIPL1 PROTEIN"/>
    <property type="match status" value="1"/>
</dbReference>
<sequence>MIRRIKISLIFLLPVLLISVIVFMFLWERGPLDSVFGQSKKLPIYYRRLSLNKSRPKVIAKNLNTPWSVIFYKGSTLVDSRDRGHIYQLNKGKTSSIIKIAQVDHQGEGGLLGLAVAYRSHPDYDYLFAYYTTEKDNRVVRYHISKQKGKIRINDPQPIVTGIDFNSYHNGGGLAIGPDGHLYISTGDAGDPSHAQDLHSLNGKILRVDFNGRPAAKNPIKGSPIFSYGHRNVQGMTWAGQRMFASEFGQDTWDELNQIEVGKNYGWPIHEGIDRNSSSAYTDPLQQWHTNAASPSGIVYDRGFLFIANLRGQSLRAVNIDHLNDSYVFYRRRFGRIRKVIIAPNKDLWLVTSNTDGNGNPKKGDDRIISIKAFS</sequence>
<feature type="transmembrane region" description="Helical" evidence="1">
    <location>
        <begin position="7"/>
        <end position="27"/>
    </location>
</feature>
<evidence type="ECO:0000256" key="1">
    <source>
        <dbReference type="SAM" id="Phobius"/>
    </source>
</evidence>
<dbReference type="Gene3D" id="2.120.10.30">
    <property type="entry name" value="TolB, C-terminal domain"/>
    <property type="match status" value="1"/>
</dbReference>
<dbReference type="SUPFAM" id="SSF50952">
    <property type="entry name" value="Soluble quinoprotein glucose dehydrogenase"/>
    <property type="match status" value="1"/>
</dbReference>
<dbReference type="EMBL" id="AXCV01000016">
    <property type="protein sequence ID" value="KGO32468.1"/>
    <property type="molecule type" value="Genomic_DNA"/>
</dbReference>
<keyword evidence="1" id="KW-1133">Transmembrane helix</keyword>
<keyword evidence="4" id="KW-1185">Reference proteome</keyword>
<dbReference type="InterPro" id="IPR011041">
    <property type="entry name" value="Quinoprot_gluc/sorb_DH_b-prop"/>
</dbReference>
<reference evidence="3 4" key="1">
    <citation type="journal article" date="2014" name="Antonie Van Leeuwenhoek">
        <title>Oenococcus alcoholitolerans sp. nov., a lactic acid bacteria isolated from cachaca and ethanol fermentation processes.</title>
        <authorList>
            <person name="Badotti F."/>
            <person name="Moreira A.P."/>
            <person name="Tonon L.A."/>
            <person name="de Lucena B.T."/>
            <person name="Gomes Fde C."/>
            <person name="Kruger R."/>
            <person name="Thompson C.C."/>
            <person name="de Morais M.A.Jr."/>
            <person name="Rosa C.A."/>
            <person name="Thompson F.L."/>
        </authorList>
    </citation>
    <scope>NUCLEOTIDE SEQUENCE [LARGE SCALE GENOMIC DNA]</scope>
    <source>
        <strain evidence="3 4">UFRJ-M7.2.18</strain>
    </source>
</reference>
<dbReference type="InterPro" id="IPR012938">
    <property type="entry name" value="Glc/Sorbosone_DH"/>
</dbReference>
<gene>
    <name evidence="3" type="ORF">Q757_00830</name>
</gene>
<organism evidence="3 4">
    <name type="scientific">Oenococcus alcoholitolerans</name>
    <dbReference type="NCBI Taxonomy" id="931074"/>
    <lineage>
        <taxon>Bacteria</taxon>
        <taxon>Bacillati</taxon>
        <taxon>Bacillota</taxon>
        <taxon>Bacilli</taxon>
        <taxon>Lactobacillales</taxon>
        <taxon>Lactobacillaceae</taxon>
        <taxon>Oenococcus</taxon>
    </lineage>
</organism>
<evidence type="ECO:0000313" key="4">
    <source>
        <dbReference type="Proteomes" id="UP000030023"/>
    </source>
</evidence>
<protein>
    <recommendedName>
        <fullName evidence="2">Glucose/Sorbosone dehydrogenase domain-containing protein</fullName>
    </recommendedName>
</protein>
<comment type="caution">
    <text evidence="3">The sequence shown here is derived from an EMBL/GenBank/DDBJ whole genome shotgun (WGS) entry which is preliminary data.</text>
</comment>
<dbReference type="Pfam" id="PF07995">
    <property type="entry name" value="GSDH"/>
    <property type="match status" value="1"/>
</dbReference>
<accession>A0ABR4XSK0</accession>